<dbReference type="InterPro" id="IPR023385">
    <property type="entry name" value="YopX-like_C"/>
</dbReference>
<evidence type="ECO:0000259" key="1">
    <source>
        <dbReference type="Pfam" id="PF09643"/>
    </source>
</evidence>
<organism evidence="2 3">
    <name type="scientific">Lapidilactobacillus mulanensis</name>
    <dbReference type="NCBI Taxonomy" id="2485999"/>
    <lineage>
        <taxon>Bacteria</taxon>
        <taxon>Bacillati</taxon>
        <taxon>Bacillota</taxon>
        <taxon>Bacilli</taxon>
        <taxon>Lactobacillales</taxon>
        <taxon>Lactobacillaceae</taxon>
        <taxon>Lapidilactobacillus</taxon>
    </lineage>
</organism>
<dbReference type="Proteomes" id="UP001597244">
    <property type="component" value="Unassembled WGS sequence"/>
</dbReference>
<protein>
    <submittedName>
        <fullName evidence="2">YopX family protein</fullName>
    </submittedName>
</protein>
<proteinExistence type="predicted"/>
<accession>A0ABW4DPE2</accession>
<dbReference type="Gene3D" id="2.30.30.290">
    <property type="entry name" value="YopX-like domains"/>
    <property type="match status" value="1"/>
</dbReference>
<dbReference type="RefSeq" id="WP_125577488.1">
    <property type="nucleotide sequence ID" value="NZ_JBHTOF010000103.1"/>
</dbReference>
<comment type="caution">
    <text evidence="2">The sequence shown here is derived from an EMBL/GenBank/DDBJ whole genome shotgun (WGS) entry which is preliminary data.</text>
</comment>
<reference evidence="3" key="1">
    <citation type="journal article" date="2019" name="Int. J. Syst. Evol. Microbiol.">
        <title>The Global Catalogue of Microorganisms (GCM) 10K type strain sequencing project: providing services to taxonomists for standard genome sequencing and annotation.</title>
        <authorList>
            <consortium name="The Broad Institute Genomics Platform"/>
            <consortium name="The Broad Institute Genome Sequencing Center for Infectious Disease"/>
            <person name="Wu L."/>
            <person name="Ma J."/>
        </authorList>
    </citation>
    <scope>NUCLEOTIDE SEQUENCE [LARGE SCALE GENOMIC DNA]</scope>
    <source>
        <strain evidence="3">CCM 8951</strain>
    </source>
</reference>
<feature type="domain" description="YopX protein" evidence="1">
    <location>
        <begin position="5"/>
        <end position="117"/>
    </location>
</feature>
<dbReference type="Pfam" id="PF09643">
    <property type="entry name" value="YopX"/>
    <property type="match status" value="1"/>
</dbReference>
<dbReference type="SUPFAM" id="SSF159006">
    <property type="entry name" value="YopX-like"/>
    <property type="match status" value="1"/>
</dbReference>
<keyword evidence="3" id="KW-1185">Reference proteome</keyword>
<sequence>MRTIKFRAWNGRAKQMAKYVTAIQMGDTQGTPSSVNVIVNRHSETWEVEHDKVELLQYTGLEDTYEGDILQDDDDVGSVYYEQGQFYVLSDGDEYPLDEWQYATVIGNIYENPEMLEEDK</sequence>
<evidence type="ECO:0000313" key="2">
    <source>
        <dbReference type="EMBL" id="MFD1466490.1"/>
    </source>
</evidence>
<name>A0ABW4DPE2_9LACO</name>
<dbReference type="EMBL" id="JBHTOF010000103">
    <property type="protein sequence ID" value="MFD1466490.1"/>
    <property type="molecule type" value="Genomic_DNA"/>
</dbReference>
<gene>
    <name evidence="2" type="ORF">ACFQ4L_10495</name>
</gene>
<evidence type="ECO:0000313" key="3">
    <source>
        <dbReference type="Proteomes" id="UP001597244"/>
    </source>
</evidence>
<dbReference type="InterPro" id="IPR019096">
    <property type="entry name" value="YopX_protein"/>
</dbReference>